<feature type="compositionally biased region" description="Polar residues" evidence="1">
    <location>
        <begin position="1"/>
        <end position="13"/>
    </location>
</feature>
<name>A0A811UYC0_CERCA</name>
<proteinExistence type="predicted"/>
<evidence type="ECO:0000313" key="2">
    <source>
        <dbReference type="EMBL" id="CAD7004252.1"/>
    </source>
</evidence>
<gene>
    <name evidence="2" type="ORF">CCAP1982_LOCUS12672</name>
</gene>
<evidence type="ECO:0000256" key="1">
    <source>
        <dbReference type="SAM" id="MobiDB-lite"/>
    </source>
</evidence>
<sequence length="78" mass="8954">MASRASTACQYKRTQTTTTSTRDDNDEAWKPIPLPSLRKTTNICHITASQRICEFVDRTTILVTKQLAAQQQYQQQQH</sequence>
<keyword evidence="3" id="KW-1185">Reference proteome</keyword>
<protein>
    <submittedName>
        <fullName evidence="2">(Mediterranean fruit fly) hypothetical protein</fullName>
    </submittedName>
</protein>
<accession>A0A811UYC0</accession>
<evidence type="ECO:0000313" key="3">
    <source>
        <dbReference type="Proteomes" id="UP000606786"/>
    </source>
</evidence>
<dbReference type="AlphaFoldDB" id="A0A811UYC0"/>
<dbReference type="EMBL" id="CAJHJT010000034">
    <property type="protein sequence ID" value="CAD7004252.1"/>
    <property type="molecule type" value="Genomic_DNA"/>
</dbReference>
<comment type="caution">
    <text evidence="2">The sequence shown here is derived from an EMBL/GenBank/DDBJ whole genome shotgun (WGS) entry which is preliminary data.</text>
</comment>
<feature type="region of interest" description="Disordered" evidence="1">
    <location>
        <begin position="1"/>
        <end position="32"/>
    </location>
</feature>
<reference evidence="2" key="1">
    <citation type="submission" date="2020-11" db="EMBL/GenBank/DDBJ databases">
        <authorList>
            <person name="Whitehead M."/>
        </authorList>
    </citation>
    <scope>NUCLEOTIDE SEQUENCE</scope>
    <source>
        <strain evidence="2">EGII</strain>
    </source>
</reference>
<organism evidence="2 3">
    <name type="scientific">Ceratitis capitata</name>
    <name type="common">Mediterranean fruit fly</name>
    <name type="synonym">Tephritis capitata</name>
    <dbReference type="NCBI Taxonomy" id="7213"/>
    <lineage>
        <taxon>Eukaryota</taxon>
        <taxon>Metazoa</taxon>
        <taxon>Ecdysozoa</taxon>
        <taxon>Arthropoda</taxon>
        <taxon>Hexapoda</taxon>
        <taxon>Insecta</taxon>
        <taxon>Pterygota</taxon>
        <taxon>Neoptera</taxon>
        <taxon>Endopterygota</taxon>
        <taxon>Diptera</taxon>
        <taxon>Brachycera</taxon>
        <taxon>Muscomorpha</taxon>
        <taxon>Tephritoidea</taxon>
        <taxon>Tephritidae</taxon>
        <taxon>Ceratitis</taxon>
        <taxon>Ceratitis</taxon>
    </lineage>
</organism>
<dbReference type="Proteomes" id="UP000606786">
    <property type="component" value="Unassembled WGS sequence"/>
</dbReference>